<organism evidence="1 2">
    <name type="scientific">Parascedosporium putredinis</name>
    <dbReference type="NCBI Taxonomy" id="1442378"/>
    <lineage>
        <taxon>Eukaryota</taxon>
        <taxon>Fungi</taxon>
        <taxon>Dikarya</taxon>
        <taxon>Ascomycota</taxon>
        <taxon>Pezizomycotina</taxon>
        <taxon>Sordariomycetes</taxon>
        <taxon>Hypocreomycetidae</taxon>
        <taxon>Microascales</taxon>
        <taxon>Microascaceae</taxon>
        <taxon>Parascedosporium</taxon>
    </lineage>
</organism>
<accession>A0A9P1HB11</accession>
<gene>
    <name evidence="1" type="ORF">PPNO1_LOCUS8298</name>
</gene>
<reference evidence="1" key="1">
    <citation type="submission" date="2022-11" db="EMBL/GenBank/DDBJ databases">
        <authorList>
            <person name="Scott C."/>
            <person name="Bruce N."/>
        </authorList>
    </citation>
    <scope>NUCLEOTIDE SEQUENCE</scope>
</reference>
<proteinExistence type="predicted"/>
<dbReference type="AlphaFoldDB" id="A0A9P1HB11"/>
<dbReference type="OrthoDB" id="3508947at2759"/>
<evidence type="ECO:0000313" key="2">
    <source>
        <dbReference type="Proteomes" id="UP000838763"/>
    </source>
</evidence>
<evidence type="ECO:0000313" key="1">
    <source>
        <dbReference type="EMBL" id="CAI4218723.1"/>
    </source>
</evidence>
<protein>
    <submittedName>
        <fullName evidence="1">Uncharacterized protein</fullName>
    </submittedName>
</protein>
<dbReference type="Proteomes" id="UP000838763">
    <property type="component" value="Unassembled WGS sequence"/>
</dbReference>
<keyword evidence="2" id="KW-1185">Reference proteome</keyword>
<comment type="caution">
    <text evidence="1">The sequence shown here is derived from an EMBL/GenBank/DDBJ whole genome shotgun (WGS) entry which is preliminary data.</text>
</comment>
<sequence>MARLSSSPRPWFYVVARVVGRDGALPLWKERLVHLCGVSATEPYGDSYYWGGDLDGEPDTLWGLEGYTHPIGFFIDHVSSEIFKREMALVDSDALLRTKQGLGSPDYDLHHYDEEAGFLKRQDDPDRHSTDSHVAVYHFWAADEAGRTRVLEALSRFATDAETSQGASGSIQSALVLKECRDLKLATLWLRVKTGDAFKALEASGLLADLLGEVKGLCEKTELHQSSSFGGHLDIKASPN</sequence>
<name>A0A9P1HB11_9PEZI</name>
<dbReference type="EMBL" id="CALLCH030000018">
    <property type="protein sequence ID" value="CAI4218723.1"/>
    <property type="molecule type" value="Genomic_DNA"/>
</dbReference>